<dbReference type="RefSeq" id="WP_161745921.1">
    <property type="nucleotide sequence ID" value="NZ_JAAAMV010000024.1"/>
</dbReference>
<feature type="domain" description="SLH" evidence="4">
    <location>
        <begin position="25"/>
        <end position="83"/>
    </location>
</feature>
<dbReference type="InterPro" id="IPR001119">
    <property type="entry name" value="SLH_dom"/>
</dbReference>
<evidence type="ECO:0000313" key="6">
    <source>
        <dbReference type="Proteomes" id="UP000665561"/>
    </source>
</evidence>
<gene>
    <name evidence="5" type="ORF">GT019_23780</name>
</gene>
<dbReference type="Pfam" id="PF13290">
    <property type="entry name" value="CHB_HEX_C_1"/>
    <property type="match status" value="2"/>
</dbReference>
<keyword evidence="2" id="KW-0326">Glycosidase</keyword>
<evidence type="ECO:0000259" key="4">
    <source>
        <dbReference type="PROSITE" id="PS51272"/>
    </source>
</evidence>
<evidence type="ECO:0000256" key="1">
    <source>
        <dbReference type="ARBA" id="ARBA00022801"/>
    </source>
</evidence>
<protein>
    <recommendedName>
        <fullName evidence="4">SLH domain-containing protein</fullName>
    </recommendedName>
</protein>
<keyword evidence="6" id="KW-1185">Reference proteome</keyword>
<dbReference type="InterPro" id="IPR017853">
    <property type="entry name" value="GH"/>
</dbReference>
<evidence type="ECO:0000256" key="2">
    <source>
        <dbReference type="ARBA" id="ARBA00023295"/>
    </source>
</evidence>
<comment type="caution">
    <text evidence="5">The sequence shown here is derived from an EMBL/GenBank/DDBJ whole genome shotgun (WGS) entry which is preliminary data.</text>
</comment>
<evidence type="ECO:0000313" key="5">
    <source>
        <dbReference type="EMBL" id="NBD26902.1"/>
    </source>
</evidence>
<sequence>MKKFTIAFAAAIALAALPGADADALTSEFKDIPATSPYLAYISDLKALGVVEGVSEGLFGPEQTLTRAQFAKLVSLAFQLKDNGGQAPFADVRDHWAAAYVRAAFQAGIVEGTSATTFSPNAPVKREEASAMVWRYAKQKGLAPGAALNYGDQPDAWATEGIDGIIAHGWHGVDAVQTAGQWSYRPQAQMTRQESAALVDLAMKDIPGSRTEPVKPKPPATSNGVSAGLPSGAVTYGSMVVLTASKPEATVYYTTDGSDPRKSATRKHYVSPIKVLGALQLRTCAVYHPTAESTVVSEVAIYRYTLTGAGGPTGGLNDPLSDYKQLFNRSNVYVATDHPTYFGDDAKRVARASTASGSVVYHTGYDMTSFQTSSYFFTGIDKQKNRYYASKDGKTYTEVTANSYPVGNPAGNWLQYVDESYSLPAKTRYLKIELRGTAQAWSPQLSGVLINRSTGSVDMKQTRSAGSLQVALSTASTGARIYYRKDGAAKFELYSQPIQLTGYTVLEAYAVKDGREPSPIRKYKLNGSSDFTVDAYGQMAAANFPEKVTSDQELKADAAADAAYYGGLHPTAKLDSYGGLAGSAAQYGIKGTGYFAIQTLGSRKVMKTPDGDIFFSLGMNGIHEDETYTVVKGREEAFESIPAYEGAYKPAYITPDHGSFSFYMANKYKKTGTFPTDSSFYAEAVGRLKKWGFNSAGGYSPEQYGAANKFPYVRMLPIDMNWAKLDGISIFDIFAPGAEAKLDQAFAAAVKPNKNDKLLIGYFMGNEYDFHKFYSDVPKLKASKAAIKGRLVKMLQDKYQKIDAFNASWGTSFASFNDMREAELPISTSASWQDMDTFFRYYLDTFYGTVSRIYRKYDPNHLLLGDRWITTSFHNAKFRDVMAEVEGKYSDVISINYYSYKIESDLLQDVYEKSGGKPILMSEFGYGTAEQGLAPLLPNAAVNQFQRGMRYRNYVEGVAGLGYVVGAHWFNYVDQAALGRYWQGAGDWAEHYNSGVLNVADRPYKSFLTGVMQSNYDIYDVLLGKRAKFYYDFNATSG</sequence>
<dbReference type="EMBL" id="JAAAMV010000024">
    <property type="protein sequence ID" value="NBD26902.1"/>
    <property type="molecule type" value="Genomic_DNA"/>
</dbReference>
<dbReference type="SUPFAM" id="SSF51445">
    <property type="entry name" value="(Trans)glycosidases"/>
    <property type="match status" value="1"/>
</dbReference>
<dbReference type="InterPro" id="IPR013529">
    <property type="entry name" value="Glyco_hydro_42_N"/>
</dbReference>
<organism evidence="5 6">
    <name type="scientific">Paenibacillus glycinis</name>
    <dbReference type="NCBI Taxonomy" id="2697035"/>
    <lineage>
        <taxon>Bacteria</taxon>
        <taxon>Bacillati</taxon>
        <taxon>Bacillota</taxon>
        <taxon>Bacilli</taxon>
        <taxon>Bacillales</taxon>
        <taxon>Paenibacillaceae</taxon>
        <taxon>Paenibacillus</taxon>
    </lineage>
</organism>
<dbReference type="InterPro" id="IPR051465">
    <property type="entry name" value="Cell_Envelope_Struct_Comp"/>
</dbReference>
<dbReference type="PANTHER" id="PTHR43308:SF5">
    <property type="entry name" value="S-LAYER PROTEIN _ PEPTIDOGLYCAN ENDO-BETA-N-ACETYLGLUCOSAMINIDASE"/>
    <property type="match status" value="1"/>
</dbReference>
<dbReference type="InterPro" id="IPR059177">
    <property type="entry name" value="GH29D-like_dom"/>
</dbReference>
<proteinExistence type="predicted"/>
<dbReference type="PROSITE" id="PS51272">
    <property type="entry name" value="SLH"/>
    <property type="match status" value="2"/>
</dbReference>
<dbReference type="Gene3D" id="3.20.20.80">
    <property type="entry name" value="Glycosidases"/>
    <property type="match status" value="1"/>
</dbReference>
<evidence type="ECO:0000256" key="3">
    <source>
        <dbReference type="SAM" id="SignalP"/>
    </source>
</evidence>
<accession>A0ABW9XW15</accession>
<feature type="signal peptide" evidence="3">
    <location>
        <begin position="1"/>
        <end position="22"/>
    </location>
</feature>
<dbReference type="PANTHER" id="PTHR43308">
    <property type="entry name" value="OUTER MEMBRANE PROTEIN ALPHA-RELATED"/>
    <property type="match status" value="1"/>
</dbReference>
<dbReference type="Pfam" id="PF02449">
    <property type="entry name" value="Glyco_hydro_42"/>
    <property type="match status" value="1"/>
</dbReference>
<feature type="chain" id="PRO_5046638911" description="SLH domain-containing protein" evidence="3">
    <location>
        <begin position="23"/>
        <end position="1038"/>
    </location>
</feature>
<keyword evidence="3" id="KW-0732">Signal</keyword>
<reference evidence="5 6" key="1">
    <citation type="submission" date="2020-01" db="EMBL/GenBank/DDBJ databases">
        <title>Paenibacillus soybeanensis sp. nov. isolated from the nodules of soybean (Glycine max(L.) Merr).</title>
        <authorList>
            <person name="Wang H."/>
        </authorList>
    </citation>
    <scope>NUCLEOTIDE SEQUENCE [LARGE SCALE GENOMIC DNA]</scope>
    <source>
        <strain evidence="5 6">T1</strain>
    </source>
</reference>
<dbReference type="Proteomes" id="UP000665561">
    <property type="component" value="Unassembled WGS sequence"/>
</dbReference>
<feature type="domain" description="SLH" evidence="4">
    <location>
        <begin position="84"/>
        <end position="147"/>
    </location>
</feature>
<dbReference type="Pfam" id="PF00395">
    <property type="entry name" value="SLH"/>
    <property type="match status" value="2"/>
</dbReference>
<name>A0ABW9XW15_9BACL</name>
<keyword evidence="1" id="KW-0378">Hydrolase</keyword>